<gene>
    <name evidence="8" type="ORF">JIN81_06340</name>
</gene>
<organism evidence="8 9">
    <name type="scientific">Haloferula rosea</name>
    <dbReference type="NCBI Taxonomy" id="490093"/>
    <lineage>
        <taxon>Bacteria</taxon>
        <taxon>Pseudomonadati</taxon>
        <taxon>Verrucomicrobiota</taxon>
        <taxon>Verrucomicrobiia</taxon>
        <taxon>Verrucomicrobiales</taxon>
        <taxon>Verrucomicrobiaceae</taxon>
        <taxon>Haloferula</taxon>
    </lineage>
</organism>
<keyword evidence="9" id="KW-1185">Reference proteome</keyword>
<dbReference type="InterPro" id="IPR036388">
    <property type="entry name" value="WH-like_DNA-bd_sf"/>
</dbReference>
<evidence type="ECO:0000256" key="1">
    <source>
        <dbReference type="ARBA" id="ARBA00010641"/>
    </source>
</evidence>
<dbReference type="InterPro" id="IPR039425">
    <property type="entry name" value="RNA_pol_sigma-70-like"/>
</dbReference>
<dbReference type="NCBIfam" id="TIGR02937">
    <property type="entry name" value="sigma70-ECF"/>
    <property type="match status" value="1"/>
</dbReference>
<dbReference type="GO" id="GO:0016987">
    <property type="term" value="F:sigma factor activity"/>
    <property type="evidence" value="ECO:0007669"/>
    <property type="project" value="UniProtKB-KW"/>
</dbReference>
<evidence type="ECO:0000313" key="8">
    <source>
        <dbReference type="EMBL" id="MBK1826629.1"/>
    </source>
</evidence>
<evidence type="ECO:0000259" key="7">
    <source>
        <dbReference type="Pfam" id="PF08281"/>
    </source>
</evidence>
<accession>A0A934RC83</accession>
<keyword evidence="4" id="KW-0804">Transcription</keyword>
<name>A0A934RC83_9BACT</name>
<protein>
    <submittedName>
        <fullName evidence="8">RNA polymerase sigma factor</fullName>
    </submittedName>
</protein>
<comment type="similarity">
    <text evidence="1">Belongs to the sigma-70 factor family. ECF subfamily.</text>
</comment>
<keyword evidence="3" id="KW-0731">Sigma factor</keyword>
<dbReference type="InterPro" id="IPR013249">
    <property type="entry name" value="RNA_pol_sigma70_r4_t2"/>
</dbReference>
<comment type="caution">
    <text evidence="8">The sequence shown here is derived from an EMBL/GenBank/DDBJ whole genome shotgun (WGS) entry which is preliminary data.</text>
</comment>
<keyword evidence="2" id="KW-0805">Transcription regulation</keyword>
<dbReference type="InterPro" id="IPR014284">
    <property type="entry name" value="RNA_pol_sigma-70_dom"/>
</dbReference>
<dbReference type="EMBL" id="JAENII010000004">
    <property type="protein sequence ID" value="MBK1826629.1"/>
    <property type="molecule type" value="Genomic_DNA"/>
</dbReference>
<feature type="domain" description="RNA polymerase sigma-70 region 2" evidence="6">
    <location>
        <begin position="9"/>
        <end position="76"/>
    </location>
</feature>
<dbReference type="Gene3D" id="1.10.1740.10">
    <property type="match status" value="1"/>
</dbReference>
<dbReference type="Gene3D" id="1.10.10.10">
    <property type="entry name" value="Winged helix-like DNA-binding domain superfamily/Winged helix DNA-binding domain"/>
    <property type="match status" value="1"/>
</dbReference>
<dbReference type="InterPro" id="IPR013325">
    <property type="entry name" value="RNA_pol_sigma_r2"/>
</dbReference>
<sequence length="163" mass="18775">MDRSRFADLIRAHHRGLVAYATTLVKSESAGRDLVQDSCVAAWRSLDKFDVSRDFSTWMRGIVRNKWREHCRRHSREVHLDEDELSRLEHVFQPAADDNGLFARLAECRSKLPEAMAETVRLVYDEGRTSDEAAELMNASAAALRKRLERARDALRECMSREA</sequence>
<proteinExistence type="inferred from homology"/>
<dbReference type="GO" id="GO:0006352">
    <property type="term" value="P:DNA-templated transcription initiation"/>
    <property type="evidence" value="ECO:0007669"/>
    <property type="project" value="InterPro"/>
</dbReference>
<reference evidence="8" key="1">
    <citation type="submission" date="2021-01" db="EMBL/GenBank/DDBJ databases">
        <title>Modified the classification status of verrucomicrobia.</title>
        <authorList>
            <person name="Feng X."/>
        </authorList>
    </citation>
    <scope>NUCLEOTIDE SEQUENCE</scope>
    <source>
        <strain evidence="8">KCTC 22201</strain>
    </source>
</reference>
<dbReference type="GO" id="GO:0003677">
    <property type="term" value="F:DNA binding"/>
    <property type="evidence" value="ECO:0007669"/>
    <property type="project" value="InterPro"/>
</dbReference>
<dbReference type="PANTHER" id="PTHR43133">
    <property type="entry name" value="RNA POLYMERASE ECF-TYPE SIGMA FACTO"/>
    <property type="match status" value="1"/>
</dbReference>
<evidence type="ECO:0000256" key="2">
    <source>
        <dbReference type="ARBA" id="ARBA00023015"/>
    </source>
</evidence>
<dbReference type="SUPFAM" id="SSF88946">
    <property type="entry name" value="Sigma2 domain of RNA polymerase sigma factors"/>
    <property type="match status" value="1"/>
</dbReference>
<feature type="coiled-coil region" evidence="5">
    <location>
        <begin position="134"/>
        <end position="161"/>
    </location>
</feature>
<dbReference type="InterPro" id="IPR013324">
    <property type="entry name" value="RNA_pol_sigma_r3/r4-like"/>
</dbReference>
<dbReference type="Pfam" id="PF08281">
    <property type="entry name" value="Sigma70_r4_2"/>
    <property type="match status" value="1"/>
</dbReference>
<evidence type="ECO:0000259" key="6">
    <source>
        <dbReference type="Pfam" id="PF04542"/>
    </source>
</evidence>
<dbReference type="PANTHER" id="PTHR43133:SF51">
    <property type="entry name" value="RNA POLYMERASE SIGMA FACTOR"/>
    <property type="match status" value="1"/>
</dbReference>
<evidence type="ECO:0000256" key="5">
    <source>
        <dbReference type="SAM" id="Coils"/>
    </source>
</evidence>
<evidence type="ECO:0000256" key="3">
    <source>
        <dbReference type="ARBA" id="ARBA00023082"/>
    </source>
</evidence>
<evidence type="ECO:0000313" key="9">
    <source>
        <dbReference type="Proteomes" id="UP000658278"/>
    </source>
</evidence>
<feature type="domain" description="RNA polymerase sigma factor 70 region 4 type 2" evidence="7">
    <location>
        <begin position="104"/>
        <end position="155"/>
    </location>
</feature>
<dbReference type="SUPFAM" id="SSF88659">
    <property type="entry name" value="Sigma3 and sigma4 domains of RNA polymerase sigma factors"/>
    <property type="match status" value="1"/>
</dbReference>
<dbReference type="InterPro" id="IPR007627">
    <property type="entry name" value="RNA_pol_sigma70_r2"/>
</dbReference>
<dbReference type="Proteomes" id="UP000658278">
    <property type="component" value="Unassembled WGS sequence"/>
</dbReference>
<dbReference type="AlphaFoldDB" id="A0A934RC83"/>
<evidence type="ECO:0000256" key="4">
    <source>
        <dbReference type="ARBA" id="ARBA00023163"/>
    </source>
</evidence>
<dbReference type="Pfam" id="PF04542">
    <property type="entry name" value="Sigma70_r2"/>
    <property type="match status" value="1"/>
</dbReference>
<keyword evidence="5" id="KW-0175">Coiled coil</keyword>